<proteinExistence type="predicted"/>
<dbReference type="GeneID" id="81398133"/>
<feature type="region of interest" description="Disordered" evidence="1">
    <location>
        <begin position="264"/>
        <end position="322"/>
    </location>
</feature>
<protein>
    <submittedName>
        <fullName evidence="2">Uncharacterized protein</fullName>
    </submittedName>
</protein>
<comment type="caution">
    <text evidence="2">The sequence shown here is derived from an EMBL/GenBank/DDBJ whole genome shotgun (WGS) entry which is preliminary data.</text>
</comment>
<reference evidence="2" key="2">
    <citation type="journal article" date="2023" name="IMA Fungus">
        <title>Comparative genomic study of the Penicillium genus elucidates a diverse pangenome and 15 lateral gene transfer events.</title>
        <authorList>
            <person name="Petersen C."/>
            <person name="Sorensen T."/>
            <person name="Nielsen M.R."/>
            <person name="Sondergaard T.E."/>
            <person name="Sorensen J.L."/>
            <person name="Fitzpatrick D.A."/>
            <person name="Frisvad J.C."/>
            <person name="Nielsen K.L."/>
        </authorList>
    </citation>
    <scope>NUCLEOTIDE SEQUENCE</scope>
    <source>
        <strain evidence="2">IBT 34128</strain>
    </source>
</reference>
<sequence>MTRSDDRTNLGRVRSRHVDEMAHHAKIRCDEVEMKVYRANLLQAWILQDSQICADRPQPMRYKTPPSDSHLFSPSHQGNHKDPVTKALFFHTSSFFSRSTHSFLIHNEGLDCCHCPHSLGLGDGCSLRGLPQAQRHLSFPPSGFSIPPRVPTGTPVFSSEPVSLTPGASIGITKRGESLSVPTDLPSLESDAQSVAAALASAGAQKRDDGLSVPTDLPSFVSDAQSVAAALASAGAQKRAKPPSIPTNLPSFLSDAQSIAAAFTSSTPSGLRKRGHSQPVATHSSTPTGIPARAPSSSSPVPFGTSSIHPRSSSRLPLPTPTGLPSFSFPFA</sequence>
<dbReference type="RefSeq" id="XP_056507257.1">
    <property type="nucleotide sequence ID" value="XM_056658964.1"/>
</dbReference>
<organism evidence="2 3">
    <name type="scientific">Penicillium alfredii</name>
    <dbReference type="NCBI Taxonomy" id="1506179"/>
    <lineage>
        <taxon>Eukaryota</taxon>
        <taxon>Fungi</taxon>
        <taxon>Dikarya</taxon>
        <taxon>Ascomycota</taxon>
        <taxon>Pezizomycotina</taxon>
        <taxon>Eurotiomycetes</taxon>
        <taxon>Eurotiomycetidae</taxon>
        <taxon>Eurotiales</taxon>
        <taxon>Aspergillaceae</taxon>
        <taxon>Penicillium</taxon>
    </lineage>
</organism>
<gene>
    <name evidence="2" type="ORF">NUU61_008439</name>
</gene>
<keyword evidence="3" id="KW-1185">Reference proteome</keyword>
<accession>A0A9W9ELF9</accession>
<feature type="compositionally biased region" description="Low complexity" evidence="1">
    <location>
        <begin position="291"/>
        <end position="322"/>
    </location>
</feature>
<dbReference type="OrthoDB" id="4369105at2759"/>
<name>A0A9W9ELF9_9EURO</name>
<evidence type="ECO:0000313" key="3">
    <source>
        <dbReference type="Proteomes" id="UP001141434"/>
    </source>
</evidence>
<reference evidence="2" key="1">
    <citation type="submission" date="2022-11" db="EMBL/GenBank/DDBJ databases">
        <authorList>
            <person name="Petersen C."/>
        </authorList>
    </citation>
    <scope>NUCLEOTIDE SEQUENCE</scope>
    <source>
        <strain evidence="2">IBT 34128</strain>
    </source>
</reference>
<dbReference type="Proteomes" id="UP001141434">
    <property type="component" value="Unassembled WGS sequence"/>
</dbReference>
<feature type="compositionally biased region" description="Polar residues" evidence="1">
    <location>
        <begin position="279"/>
        <end position="288"/>
    </location>
</feature>
<dbReference type="AlphaFoldDB" id="A0A9W9ELF9"/>
<evidence type="ECO:0000256" key="1">
    <source>
        <dbReference type="SAM" id="MobiDB-lite"/>
    </source>
</evidence>
<evidence type="ECO:0000313" key="2">
    <source>
        <dbReference type="EMBL" id="KAJ5083860.1"/>
    </source>
</evidence>
<dbReference type="EMBL" id="JAPMSZ010000011">
    <property type="protein sequence ID" value="KAJ5083860.1"/>
    <property type="molecule type" value="Genomic_DNA"/>
</dbReference>